<feature type="transmembrane region" description="Helical" evidence="1">
    <location>
        <begin position="947"/>
        <end position="965"/>
    </location>
</feature>
<evidence type="ECO:0000313" key="2">
    <source>
        <dbReference type="EMBL" id="KAG5186440.1"/>
    </source>
</evidence>
<comment type="caution">
    <text evidence="2">The sequence shown here is derived from an EMBL/GenBank/DDBJ whole genome shotgun (WGS) entry which is preliminary data.</text>
</comment>
<keyword evidence="1" id="KW-0472">Membrane</keyword>
<keyword evidence="1" id="KW-0812">Transmembrane</keyword>
<dbReference type="OrthoDB" id="10689077at2759"/>
<evidence type="ECO:0000313" key="3">
    <source>
        <dbReference type="Proteomes" id="UP000664859"/>
    </source>
</evidence>
<keyword evidence="3" id="KW-1185">Reference proteome</keyword>
<keyword evidence="1" id="KW-1133">Transmembrane helix</keyword>
<dbReference type="Gene3D" id="1.10.287.700">
    <property type="entry name" value="Helix hairpin bin"/>
    <property type="match status" value="1"/>
</dbReference>
<name>A0A835Z7M2_9STRA</name>
<dbReference type="EMBL" id="JAFCMP010000112">
    <property type="protein sequence ID" value="KAG5186440.1"/>
    <property type="molecule type" value="Genomic_DNA"/>
</dbReference>
<organism evidence="2 3">
    <name type="scientific">Tribonema minus</name>
    <dbReference type="NCBI Taxonomy" id="303371"/>
    <lineage>
        <taxon>Eukaryota</taxon>
        <taxon>Sar</taxon>
        <taxon>Stramenopiles</taxon>
        <taxon>Ochrophyta</taxon>
        <taxon>PX clade</taxon>
        <taxon>Xanthophyceae</taxon>
        <taxon>Tribonematales</taxon>
        <taxon>Tribonemataceae</taxon>
        <taxon>Tribonema</taxon>
    </lineage>
</organism>
<sequence length="1014" mass="107534">MPSQLEKSDIISFGALVALLTWLTFRPVEIPCINCDIGGMFFKCAPGTGAGSVTCDAYMSGKKAVEAGTRAATTMSEYTKDLTLFASKIPEYLAEFATVLKVKLLQVSADVYRKLQSVWVIVKQKLEEVRALLSKPIHDAWNTVFDQVIQPMITAIIKYILEPVTKLIDSVAAFVGIVLKEVKGVIGESQDIVAKAYDATYAASGQVSATVERIIKDCAELIEKLVTSIRTTTNDTLDTVMGGLETSVNNIGKGVNAAIDGLETGVNKVLSGAVGTASNAVNDVGAAIDTIATGTADLVNDSLGKVTGGLQGAINTVSDDIESAVNTVGAGVVDGASGIVHETEDIINDLSTGLETSVNTLINVINTNVSGTIEATANGSAGIIEDAVNTLLKPIQSITTGINKIPAVKLSLGALGNIYPFSFVPTVRPPNNVDFPTLDIPDIDPVDIPSVHLPSFKYVTRAQQAKAAAKAQGRQRILGAIARAQKNWKMARSGTIEDQVYYVRRTRNYAFMPANCPEYEEETEEDEIDDLMDQWSSQGQRPLGKSIFNKIGDGFKKAANTVAKGTVSVAKTVAKGTVSAANTVAKGTVSAANTVAKGTVSVANTVAKGTVSAAHTVADFAEDTADKAVDGLEDLAVAAMKPLVKSIQDAQAGAARDAVERSAKASADAIAAEKAAADALTAHATHSAAVKTQVAAKKKAAAEKANATNAKYAAAPNVKTVSGVSIPPVSITAPTISVKAPGLRVSLKAPEVKIDRPDMQVKLPRPHVDIKIGDISAEVPKIPNLFDGVEAATRKLRELLSSFFEPVWGAMGTLFAFVNTVIVSVIHFFKNELSWSKIKNGVFTVIADASVSVADKLRWFRDEVAVPLYQVMLVLKDKLVEFARYFVKATMGLLVNLKEKLYALVETIWVKVKPVLKEAAVVSGGIGMLAIGRLVDKLIPLPMTVTTKVYAFLTLLATGIIYYVLTQAKFVTDRLGELAKVCMVPFMFADEAFENFVKSSKAPMAATLRTAFGV</sequence>
<evidence type="ECO:0000256" key="1">
    <source>
        <dbReference type="SAM" id="Phobius"/>
    </source>
</evidence>
<dbReference type="AlphaFoldDB" id="A0A835Z7M2"/>
<accession>A0A835Z7M2</accession>
<protein>
    <submittedName>
        <fullName evidence="2">Uncharacterized protein</fullName>
    </submittedName>
</protein>
<dbReference type="Proteomes" id="UP000664859">
    <property type="component" value="Unassembled WGS sequence"/>
</dbReference>
<reference evidence="2" key="1">
    <citation type="submission" date="2021-02" db="EMBL/GenBank/DDBJ databases">
        <title>First Annotated Genome of the Yellow-green Alga Tribonema minus.</title>
        <authorList>
            <person name="Mahan K.M."/>
        </authorList>
    </citation>
    <scope>NUCLEOTIDE SEQUENCE</scope>
    <source>
        <strain evidence="2">UTEX B ZZ1240</strain>
    </source>
</reference>
<gene>
    <name evidence="2" type="ORF">JKP88DRAFT_241048</name>
</gene>
<feature type="transmembrane region" description="Helical" evidence="1">
    <location>
        <begin position="807"/>
        <end position="829"/>
    </location>
</feature>
<proteinExistence type="predicted"/>